<gene>
    <name evidence="17" type="ordered locus">AZC_1405</name>
</gene>
<keyword evidence="5 14" id="KW-0808">Transferase</keyword>
<dbReference type="NCBIfam" id="NF004886">
    <property type="entry name" value="PRK06247.1"/>
    <property type="match status" value="1"/>
</dbReference>
<dbReference type="InterPro" id="IPR011037">
    <property type="entry name" value="Pyrv_Knase-like_insert_dom_sf"/>
</dbReference>
<evidence type="ECO:0000256" key="7">
    <source>
        <dbReference type="ARBA" id="ARBA00022741"/>
    </source>
</evidence>
<feature type="domain" description="Pyruvate kinase barrel" evidence="15">
    <location>
        <begin position="5"/>
        <end position="322"/>
    </location>
</feature>
<dbReference type="Gene3D" id="3.20.20.60">
    <property type="entry name" value="Phosphoenolpyruvate-binding domains"/>
    <property type="match status" value="1"/>
</dbReference>
<name>A8I1P0_AZOC5</name>
<accession>A8I1P0</accession>
<sequence>MHRNRRAKIVATVGPASSDPAVLKALYLAGVDTFRMNFSHGSRENHAAVHASIRALEIEMGRPIGILQDLQGPKIRVGTIKDGRITVQAGEKIRFVLHGADGDRDAIPLPHPEIFAAIAPRQDLLIDDGRVRVRVQGVGDDFIDAEVVIGGVISNRKGVNLPGTILDLSPLTAKDREDLEFGLSLGVDWVALSFVQRASDVIEARGIIGDRAGIMSKIEKPSALEHIEDIVRMSDAVMVARGDLGVEIPHEEVPGRQKELVRACRLAAKPVIVATQMLESMVNAPTPTRAEASDVATAIYDGADAVMLSAESATGSYPVEAVTMMDRIISATERHKLYRSFISASALDPEQSPPHAVAAAGAGLAETIGAKAIVGYTSSGTTVARIARQRPALPIVALTPNLAVARRASLMWGVHSVPSQDVTTYEEMVATARKALVDENFGGPGDLAVVVAGIPFAQSGTTNNLRVFSLGGSAR</sequence>
<comment type="catalytic activity">
    <reaction evidence="14">
        <text>pyruvate + ATP = phosphoenolpyruvate + ADP + H(+)</text>
        <dbReference type="Rhea" id="RHEA:18157"/>
        <dbReference type="ChEBI" id="CHEBI:15361"/>
        <dbReference type="ChEBI" id="CHEBI:15378"/>
        <dbReference type="ChEBI" id="CHEBI:30616"/>
        <dbReference type="ChEBI" id="CHEBI:58702"/>
        <dbReference type="ChEBI" id="CHEBI:456216"/>
        <dbReference type="EC" id="2.7.1.40"/>
    </reaction>
</comment>
<dbReference type="PROSITE" id="PS00110">
    <property type="entry name" value="PYRUVATE_KINASE"/>
    <property type="match status" value="1"/>
</dbReference>
<keyword evidence="18" id="KW-1185">Reference proteome</keyword>
<evidence type="ECO:0000256" key="8">
    <source>
        <dbReference type="ARBA" id="ARBA00022777"/>
    </source>
</evidence>
<dbReference type="SUPFAM" id="SSF51621">
    <property type="entry name" value="Phosphoenolpyruvate/pyruvate domain"/>
    <property type="match status" value="1"/>
</dbReference>
<evidence type="ECO:0000259" key="16">
    <source>
        <dbReference type="Pfam" id="PF02887"/>
    </source>
</evidence>
<dbReference type="KEGG" id="azc:AZC_1405"/>
<protein>
    <recommendedName>
        <fullName evidence="4 13">Pyruvate kinase</fullName>
        <ecNumber evidence="4 13">2.7.1.40</ecNumber>
    </recommendedName>
</protein>
<reference evidence="18" key="2">
    <citation type="submission" date="2007-04" db="EMBL/GenBank/DDBJ databases">
        <title>Complete genome sequence of the nitrogen-fixing bacterium Azorhizobium caulinodans ORS571.</title>
        <authorList>
            <person name="Lee K.B."/>
            <person name="Backer P.D."/>
            <person name="Aono T."/>
            <person name="Liu C.T."/>
            <person name="Suzuki S."/>
            <person name="Suzuki T."/>
            <person name="Kaneko T."/>
            <person name="Yamada M."/>
            <person name="Tabata S."/>
            <person name="Kupfer D.M."/>
            <person name="Najar F.Z."/>
            <person name="Wiley G.B."/>
            <person name="Roe B."/>
            <person name="Binnewies T."/>
            <person name="Ussery D."/>
            <person name="Vereecke D."/>
            <person name="Gevers D."/>
            <person name="Holsters M."/>
            <person name="Oyaizu H."/>
        </authorList>
    </citation>
    <scope>NUCLEOTIDE SEQUENCE [LARGE SCALE GENOMIC DNA]</scope>
    <source>
        <strain evidence="18">ATCC 43989 / DSM 5975 / JCM 20966 / LMG 6465 / NBRC 14845 / NCIMB 13405 / ORS 571</strain>
    </source>
</reference>
<dbReference type="NCBIfam" id="NF004978">
    <property type="entry name" value="PRK06354.1"/>
    <property type="match status" value="1"/>
</dbReference>
<evidence type="ECO:0000256" key="13">
    <source>
        <dbReference type="NCBIfam" id="TIGR01064"/>
    </source>
</evidence>
<evidence type="ECO:0000256" key="14">
    <source>
        <dbReference type="RuleBase" id="RU000504"/>
    </source>
</evidence>
<dbReference type="AlphaFoldDB" id="A8I1P0"/>
<comment type="pathway">
    <text evidence="2 14">Carbohydrate degradation; glycolysis; pyruvate from D-glyceraldehyde 3-phosphate: step 5/5.</text>
</comment>
<evidence type="ECO:0000313" key="18">
    <source>
        <dbReference type="Proteomes" id="UP000000270"/>
    </source>
</evidence>
<evidence type="ECO:0000256" key="2">
    <source>
        <dbReference type="ARBA" id="ARBA00004997"/>
    </source>
</evidence>
<dbReference type="InterPro" id="IPR015813">
    <property type="entry name" value="Pyrv/PenolPyrv_kinase-like_dom"/>
</dbReference>
<reference evidence="17 18" key="4">
    <citation type="journal article" date="2009" name="Appl. Environ. Microbiol.">
        <title>Comparative genome-wide transcriptional profiling of Azorhizobium caulinodans ORS571 grown under free-living and symbiotic conditions.</title>
        <authorList>
            <person name="Tsukada S."/>
            <person name="Aono T."/>
            <person name="Akiba N."/>
            <person name="Lee KB."/>
            <person name="Liu CT."/>
            <person name="Toyazaki H."/>
            <person name="Oyaizu H."/>
        </authorList>
    </citation>
    <scope>NUCLEOTIDE SEQUENCE [LARGE SCALE GENOMIC DNA]</scope>
    <source>
        <strain evidence="18">ATCC 43989 / DSM 5975 / JCM 20966 / LMG 6465 / NBRC 14845 / NCIMB 13405 / ORS 571</strain>
    </source>
</reference>
<keyword evidence="10 14" id="KW-0460">Magnesium</keyword>
<dbReference type="GO" id="GO:0000287">
    <property type="term" value="F:magnesium ion binding"/>
    <property type="evidence" value="ECO:0007669"/>
    <property type="project" value="UniProtKB-UniRule"/>
</dbReference>
<dbReference type="InterPro" id="IPR040442">
    <property type="entry name" value="Pyrv_kinase-like_dom_sf"/>
</dbReference>
<organism evidence="17 18">
    <name type="scientific">Azorhizobium caulinodans (strain ATCC 43989 / DSM 5975 / JCM 20966 / LMG 6465 / NBRC 14845 / NCIMB 13405 / ORS 571)</name>
    <dbReference type="NCBI Taxonomy" id="438753"/>
    <lineage>
        <taxon>Bacteria</taxon>
        <taxon>Pseudomonadati</taxon>
        <taxon>Pseudomonadota</taxon>
        <taxon>Alphaproteobacteria</taxon>
        <taxon>Hyphomicrobiales</taxon>
        <taxon>Xanthobacteraceae</taxon>
        <taxon>Azorhizobium</taxon>
    </lineage>
</organism>
<dbReference type="SUPFAM" id="SSF50800">
    <property type="entry name" value="PK beta-barrel domain-like"/>
    <property type="match status" value="1"/>
</dbReference>
<evidence type="ECO:0000256" key="11">
    <source>
        <dbReference type="ARBA" id="ARBA00023152"/>
    </source>
</evidence>
<dbReference type="InterPro" id="IPR015806">
    <property type="entry name" value="Pyrv_Knase_insert_dom_sf"/>
</dbReference>
<proteinExistence type="inferred from homology"/>
<evidence type="ECO:0000256" key="1">
    <source>
        <dbReference type="ARBA" id="ARBA00001958"/>
    </source>
</evidence>
<dbReference type="Pfam" id="PF02887">
    <property type="entry name" value="PK_C"/>
    <property type="match status" value="1"/>
</dbReference>
<evidence type="ECO:0000256" key="3">
    <source>
        <dbReference type="ARBA" id="ARBA00008663"/>
    </source>
</evidence>
<dbReference type="PANTHER" id="PTHR11817">
    <property type="entry name" value="PYRUVATE KINASE"/>
    <property type="match status" value="1"/>
</dbReference>
<dbReference type="RefSeq" id="WP_012169933.1">
    <property type="nucleotide sequence ID" value="NC_009937.1"/>
</dbReference>
<dbReference type="Gene3D" id="2.40.33.10">
    <property type="entry name" value="PK beta-barrel domain-like"/>
    <property type="match status" value="1"/>
</dbReference>
<evidence type="ECO:0000256" key="5">
    <source>
        <dbReference type="ARBA" id="ARBA00022679"/>
    </source>
</evidence>
<dbReference type="eggNOG" id="COG0469">
    <property type="taxonomic scope" value="Bacteria"/>
</dbReference>
<dbReference type="GO" id="GO:0004743">
    <property type="term" value="F:pyruvate kinase activity"/>
    <property type="evidence" value="ECO:0007669"/>
    <property type="project" value="UniProtKB-UniRule"/>
</dbReference>
<dbReference type="SUPFAM" id="SSF52935">
    <property type="entry name" value="PK C-terminal domain-like"/>
    <property type="match status" value="1"/>
</dbReference>
<evidence type="ECO:0000256" key="12">
    <source>
        <dbReference type="ARBA" id="ARBA00023317"/>
    </source>
</evidence>
<comment type="cofactor">
    <cofactor evidence="1">
        <name>K(+)</name>
        <dbReference type="ChEBI" id="CHEBI:29103"/>
    </cofactor>
</comment>
<keyword evidence="8 14" id="KW-0418">Kinase</keyword>
<dbReference type="PRINTS" id="PR01050">
    <property type="entry name" value="PYRUVTKNASE"/>
</dbReference>
<evidence type="ECO:0000259" key="15">
    <source>
        <dbReference type="Pfam" id="PF00224"/>
    </source>
</evidence>
<feature type="domain" description="Pyruvate kinase C-terminal" evidence="16">
    <location>
        <begin position="355"/>
        <end position="467"/>
    </location>
</feature>
<reference evidence="17 18" key="5">
    <citation type="journal article" date="2010" name="Appl. Environ. Microbiol.">
        <title>phrR-like gene praR of Azorhizobium caulinodans ORS571 is essential for symbiosis with Sesbania rostrata and is involved in expression of reb genes.</title>
        <authorList>
            <person name="Akiba N."/>
            <person name="Aono T."/>
            <person name="Toyazaki H."/>
            <person name="Sato S."/>
            <person name="Oyaizu H."/>
        </authorList>
    </citation>
    <scope>NUCLEOTIDE SEQUENCE [LARGE SCALE GENOMIC DNA]</scope>
    <source>
        <strain evidence="18">ATCC 43989 / DSM 5975 / JCM 20966 / LMG 6465 / NBRC 14845 / NCIMB 13405 / ORS 571</strain>
    </source>
</reference>
<dbReference type="EC" id="2.7.1.40" evidence="4 13"/>
<dbReference type="GO" id="GO:0005524">
    <property type="term" value="F:ATP binding"/>
    <property type="evidence" value="ECO:0007669"/>
    <property type="project" value="UniProtKB-KW"/>
</dbReference>
<dbReference type="InterPro" id="IPR015795">
    <property type="entry name" value="Pyrv_Knase_C"/>
</dbReference>
<dbReference type="GO" id="GO:0030955">
    <property type="term" value="F:potassium ion binding"/>
    <property type="evidence" value="ECO:0007669"/>
    <property type="project" value="UniProtKB-UniRule"/>
</dbReference>
<comment type="similarity">
    <text evidence="3 14">Belongs to the pyruvate kinase family.</text>
</comment>
<keyword evidence="11 14" id="KW-0324">Glycolysis</keyword>
<dbReference type="Gene3D" id="3.40.1380.20">
    <property type="entry name" value="Pyruvate kinase, C-terminal domain"/>
    <property type="match status" value="1"/>
</dbReference>
<dbReference type="GO" id="GO:0016301">
    <property type="term" value="F:kinase activity"/>
    <property type="evidence" value="ECO:0007669"/>
    <property type="project" value="UniProtKB-KW"/>
</dbReference>
<dbReference type="InterPro" id="IPR036918">
    <property type="entry name" value="Pyrv_Knase_C_sf"/>
</dbReference>
<evidence type="ECO:0000256" key="6">
    <source>
        <dbReference type="ARBA" id="ARBA00022723"/>
    </source>
</evidence>
<evidence type="ECO:0000256" key="10">
    <source>
        <dbReference type="ARBA" id="ARBA00022842"/>
    </source>
</evidence>
<dbReference type="FunFam" id="2.40.33.10:FF:000001">
    <property type="entry name" value="Pyruvate kinase"/>
    <property type="match status" value="1"/>
</dbReference>
<reference evidence="17 18" key="3">
    <citation type="journal article" date="2008" name="BMC Genomics">
        <title>The genome of the versatile nitrogen fixer Azorhizobium caulinodans ORS571.</title>
        <authorList>
            <person name="Lee KB."/>
            <person name="Backer P.D."/>
            <person name="Aono T."/>
            <person name="Liu CT."/>
            <person name="Suzuki S."/>
            <person name="Suzuki T."/>
            <person name="Kaneko T."/>
            <person name="Yamada M."/>
            <person name="Tabata S."/>
            <person name="Kupfer D.M."/>
            <person name="Najar F.Z."/>
            <person name="Wiley G.B."/>
            <person name="Roe B."/>
            <person name="Binnewies T.T."/>
            <person name="Ussery D.W."/>
            <person name="D'Haeze W."/>
            <person name="Herder J.D."/>
            <person name="Gevers D."/>
            <person name="Vereecke D."/>
            <person name="Holsters M."/>
            <person name="Oyaizu H."/>
        </authorList>
    </citation>
    <scope>NUCLEOTIDE SEQUENCE [LARGE SCALE GENOMIC DNA]</scope>
    <source>
        <strain evidence="18">ATCC 43989 / DSM 5975 / JCM 20966 / LMG 6465 / NBRC 14845 / NCIMB 13405 / ORS 571</strain>
    </source>
</reference>
<dbReference type="InterPro" id="IPR018209">
    <property type="entry name" value="Pyrv_Knase_AS"/>
</dbReference>
<dbReference type="NCBIfam" id="NF004491">
    <property type="entry name" value="PRK05826.1"/>
    <property type="match status" value="1"/>
</dbReference>
<keyword evidence="7" id="KW-0547">Nucleotide-binding</keyword>
<dbReference type="Proteomes" id="UP000000270">
    <property type="component" value="Chromosome"/>
</dbReference>
<dbReference type="STRING" id="438753.AZC_1405"/>
<keyword evidence="12 17" id="KW-0670">Pyruvate</keyword>
<evidence type="ECO:0000313" key="17">
    <source>
        <dbReference type="EMBL" id="BAF87403.1"/>
    </source>
</evidence>
<evidence type="ECO:0000256" key="4">
    <source>
        <dbReference type="ARBA" id="ARBA00012142"/>
    </source>
</evidence>
<dbReference type="HOGENOM" id="CLU_015439_0_2_5"/>
<evidence type="ECO:0000256" key="9">
    <source>
        <dbReference type="ARBA" id="ARBA00022840"/>
    </source>
</evidence>
<dbReference type="Pfam" id="PF00224">
    <property type="entry name" value="PK"/>
    <property type="match status" value="1"/>
</dbReference>
<dbReference type="InterPro" id="IPR001697">
    <property type="entry name" value="Pyr_Knase"/>
</dbReference>
<dbReference type="InterPro" id="IPR015793">
    <property type="entry name" value="Pyrv_Knase_brl"/>
</dbReference>
<dbReference type="EMBL" id="AP009384">
    <property type="protein sequence ID" value="BAF87403.1"/>
    <property type="molecule type" value="Genomic_DNA"/>
</dbReference>
<reference evidence="17 18" key="6">
    <citation type="journal article" date="2011" name="Appl. Environ. Microbiol.">
        <title>Involvement of the azorhizobial chromosome partition gene (parA) in the onset of bacteroid differentiation during Sesbania rostrata stem nodule development.</title>
        <authorList>
            <person name="Liu CT."/>
            <person name="Lee KB."/>
            <person name="Wang YS."/>
            <person name="Peng MH."/>
            <person name="Lee KT."/>
            <person name="Suzuki S."/>
            <person name="Suzuki T."/>
            <person name="Oyaizu H."/>
        </authorList>
    </citation>
    <scope>NUCLEOTIDE SEQUENCE [LARGE SCALE GENOMIC DNA]</scope>
    <source>
        <strain evidence="18">ATCC 43989 / DSM 5975 / JCM 20966 / LMG 6465 / NBRC 14845 / NCIMB 13405 / ORS 571</strain>
    </source>
</reference>
<reference evidence="17 18" key="1">
    <citation type="journal article" date="2007" name="Appl. Environ. Microbiol.">
        <title>Rhizobial factors required for stem nodule maturation and maintenance in Sesbania rostrata-Azorhizobium caulinodans ORS571 symbiosis.</title>
        <authorList>
            <person name="Suzuki S."/>
            <person name="Aono T."/>
            <person name="Lee KB."/>
            <person name="Suzuki T."/>
            <person name="Liu CT."/>
            <person name="Miwa H."/>
            <person name="Wakao S."/>
            <person name="Iki T."/>
            <person name="Oyaizu H."/>
        </authorList>
    </citation>
    <scope>NUCLEOTIDE SEQUENCE [LARGE SCALE GENOMIC DNA]</scope>
    <source>
        <strain evidence="18">ATCC 43989 / DSM 5975 / JCM 20966 / LMG 6465 / NBRC 14845 / NCIMB 13405 / ORS 571</strain>
    </source>
</reference>
<keyword evidence="6" id="KW-0479">Metal-binding</keyword>
<dbReference type="NCBIfam" id="TIGR01064">
    <property type="entry name" value="pyruv_kin"/>
    <property type="match status" value="1"/>
</dbReference>
<dbReference type="UniPathway" id="UPA00109">
    <property type="reaction ID" value="UER00188"/>
</dbReference>
<keyword evidence="9" id="KW-0067">ATP-binding</keyword>